<dbReference type="GO" id="GO:0016020">
    <property type="term" value="C:membrane"/>
    <property type="evidence" value="ECO:0007669"/>
    <property type="project" value="UniProtKB-SubCell"/>
</dbReference>
<gene>
    <name evidence="7" type="ORF">DD235_16150</name>
</gene>
<feature type="transmembrane region" description="Helical" evidence="6">
    <location>
        <begin position="165"/>
        <end position="184"/>
    </location>
</feature>
<evidence type="ECO:0000256" key="1">
    <source>
        <dbReference type="ARBA" id="ARBA00004141"/>
    </source>
</evidence>
<evidence type="ECO:0000313" key="7">
    <source>
        <dbReference type="EMBL" id="PWF21055.1"/>
    </source>
</evidence>
<proteinExistence type="predicted"/>
<dbReference type="SUPFAM" id="SSF103473">
    <property type="entry name" value="MFS general substrate transporter"/>
    <property type="match status" value="1"/>
</dbReference>
<sequence>MRGLRWHHAAFGLANLVLFTPSVYLLLGLPLIMRQHGWSGTEIGLFQLAGLPALLKFLLAMPVQRWGGARGRYGAWAWWLGGGYVLTLLALSWVNIHTPRPLLFLLATAAALMSTWVDIPVNAAAFRMMPEQERMRAGGIRSAALFVGGILGGGVMLLVQQAYGWAAPFILMAVLVLAVLWLLYRLGSLEAQGGRCTDLMVPEVSAPAASLPVGSVTGMAAAPPWPGRALRDFFGQPGAWRWAGLLLAYFPLLAAAWVFLKPMLLDRGFSASAVAWIAGVMGGSLGACASLLVARWVRAGRTDAILPVSAFCNVMVLALMALAVWLQAARPVLLGLALLLGAAMGVTSALVFGLMMDFARHARQAVDYGIQSSLFGLGRVAMPPVAGVLVDTVRYEGMLACLALGAGVVFLAVLRGCGAARAVRAGGTG</sequence>
<accession>A0A2V1JTB2</accession>
<dbReference type="PANTHER" id="PTHR12778:SF10">
    <property type="entry name" value="MAJOR FACILITATOR SUPERFAMILY DOMAIN-CONTAINING PROTEIN 3"/>
    <property type="match status" value="1"/>
</dbReference>
<feature type="transmembrane region" description="Helical" evidence="6">
    <location>
        <begin position="272"/>
        <end position="293"/>
    </location>
</feature>
<feature type="transmembrane region" description="Helical" evidence="6">
    <location>
        <begin position="305"/>
        <end position="326"/>
    </location>
</feature>
<dbReference type="EMBL" id="QETA01000009">
    <property type="protein sequence ID" value="PWF21055.1"/>
    <property type="molecule type" value="Genomic_DNA"/>
</dbReference>
<dbReference type="Pfam" id="PF07690">
    <property type="entry name" value="MFS_1"/>
    <property type="match status" value="1"/>
</dbReference>
<feature type="transmembrane region" description="Helical" evidence="6">
    <location>
        <begin position="332"/>
        <end position="356"/>
    </location>
</feature>
<evidence type="ECO:0000256" key="4">
    <source>
        <dbReference type="ARBA" id="ARBA00022989"/>
    </source>
</evidence>
<name>A0A2V1JTB2_9BURK</name>
<reference evidence="8" key="1">
    <citation type="submission" date="2018-05" db="EMBL/GenBank/DDBJ databases">
        <authorList>
            <person name="Li Y."/>
        </authorList>
    </citation>
    <scope>NUCLEOTIDE SEQUENCE [LARGE SCALE GENOMIC DNA]</scope>
    <source>
        <strain evidence="8">3d-2-2</strain>
    </source>
</reference>
<dbReference type="AlphaFoldDB" id="A0A2V1JTB2"/>
<keyword evidence="2" id="KW-0813">Transport</keyword>
<evidence type="ECO:0000256" key="3">
    <source>
        <dbReference type="ARBA" id="ARBA00022692"/>
    </source>
</evidence>
<evidence type="ECO:0000256" key="2">
    <source>
        <dbReference type="ARBA" id="ARBA00022448"/>
    </source>
</evidence>
<feature type="transmembrane region" description="Helical" evidence="6">
    <location>
        <begin position="75"/>
        <end position="96"/>
    </location>
</feature>
<comment type="subcellular location">
    <subcellularLocation>
        <location evidence="1">Membrane</location>
        <topology evidence="1">Multi-pass membrane protein</topology>
    </subcellularLocation>
</comment>
<feature type="transmembrane region" description="Helical" evidence="6">
    <location>
        <begin position="395"/>
        <end position="414"/>
    </location>
</feature>
<keyword evidence="5 6" id="KW-0472">Membrane</keyword>
<dbReference type="InterPro" id="IPR011701">
    <property type="entry name" value="MFS"/>
</dbReference>
<keyword evidence="8" id="KW-1185">Reference proteome</keyword>
<evidence type="ECO:0000256" key="5">
    <source>
        <dbReference type="ARBA" id="ARBA00023136"/>
    </source>
</evidence>
<dbReference type="InterPro" id="IPR004752">
    <property type="entry name" value="AmpG_permease/AT-1"/>
</dbReference>
<comment type="caution">
    <text evidence="7">The sequence shown here is derived from an EMBL/GenBank/DDBJ whole genome shotgun (WGS) entry which is preliminary data.</text>
</comment>
<dbReference type="InterPro" id="IPR036259">
    <property type="entry name" value="MFS_trans_sf"/>
</dbReference>
<dbReference type="RefSeq" id="WP_109063150.1">
    <property type="nucleotide sequence ID" value="NZ_QETA01000009.1"/>
</dbReference>
<dbReference type="Proteomes" id="UP000245212">
    <property type="component" value="Unassembled WGS sequence"/>
</dbReference>
<keyword evidence="3 6" id="KW-0812">Transmembrane</keyword>
<feature type="transmembrane region" description="Helical" evidence="6">
    <location>
        <begin position="239"/>
        <end position="260"/>
    </location>
</feature>
<feature type="transmembrane region" description="Helical" evidence="6">
    <location>
        <begin position="45"/>
        <end position="63"/>
    </location>
</feature>
<feature type="transmembrane region" description="Helical" evidence="6">
    <location>
        <begin position="102"/>
        <end position="126"/>
    </location>
</feature>
<feature type="transmembrane region" description="Helical" evidence="6">
    <location>
        <begin position="138"/>
        <end position="159"/>
    </location>
</feature>
<feature type="transmembrane region" description="Helical" evidence="6">
    <location>
        <begin position="12"/>
        <end position="33"/>
    </location>
</feature>
<organism evidence="7 8">
    <name type="scientific">Corticimicrobacter populi</name>
    <dbReference type="NCBI Taxonomy" id="2175229"/>
    <lineage>
        <taxon>Bacteria</taxon>
        <taxon>Pseudomonadati</taxon>
        <taxon>Pseudomonadota</taxon>
        <taxon>Betaproteobacteria</taxon>
        <taxon>Burkholderiales</taxon>
        <taxon>Alcaligenaceae</taxon>
        <taxon>Corticimicrobacter</taxon>
    </lineage>
</organism>
<protein>
    <submittedName>
        <fullName evidence="7">MFS transporter</fullName>
    </submittedName>
</protein>
<evidence type="ECO:0000256" key="6">
    <source>
        <dbReference type="SAM" id="Phobius"/>
    </source>
</evidence>
<keyword evidence="4 6" id="KW-1133">Transmembrane helix</keyword>
<evidence type="ECO:0000313" key="8">
    <source>
        <dbReference type="Proteomes" id="UP000245212"/>
    </source>
</evidence>
<dbReference type="GO" id="GO:0022857">
    <property type="term" value="F:transmembrane transporter activity"/>
    <property type="evidence" value="ECO:0007669"/>
    <property type="project" value="InterPro"/>
</dbReference>
<dbReference type="Gene3D" id="1.20.1250.20">
    <property type="entry name" value="MFS general substrate transporter like domains"/>
    <property type="match status" value="2"/>
</dbReference>
<dbReference type="PANTHER" id="PTHR12778">
    <property type="entry name" value="SOLUTE CARRIER FAMILY 33 ACETYL-COA TRANSPORTER -RELATED"/>
    <property type="match status" value="1"/>
</dbReference>